<dbReference type="InterPro" id="IPR037185">
    <property type="entry name" value="EmrE-like"/>
</dbReference>
<keyword evidence="8" id="KW-1185">Reference proteome</keyword>
<comment type="subcellular location">
    <subcellularLocation>
        <location evidence="1">Membrane</location>
        <topology evidence="1">Multi-pass membrane protein</topology>
    </subcellularLocation>
</comment>
<evidence type="ECO:0000313" key="8">
    <source>
        <dbReference type="Proteomes" id="UP000005019"/>
    </source>
</evidence>
<feature type="transmembrane region" description="Helical" evidence="5">
    <location>
        <begin position="203"/>
        <end position="223"/>
    </location>
</feature>
<gene>
    <name evidence="7" type="ORF">METUNv1_02499</name>
</gene>
<feature type="transmembrane region" description="Helical" evidence="5">
    <location>
        <begin position="68"/>
        <end position="86"/>
    </location>
</feature>
<sequence>MKSLWMVAASLLFASMGVCVKLASEALPASEIAFYRAFISLLLIAVIMRLSGAQFATPHALTHLKRGVSGAISLILYFQAIALLPLPTAVTLNYTSPLFMAAWLGFTVSGELSRPIALALALGFAGVVLVLQPTLGSEQWVGGLCGLSSGLIATMAYLSVRDLGRLGEPEWRTVLYFSLCSSVFGAAWALIDGGFHLPDLRTCALLLGVGVFGAAAQLCMTAAYKGGRTLVSASLAYTTVAFSTLYGVLLWNDVPSAAVWLGMVLIVASGVLAMLNPPPAKL</sequence>
<evidence type="ECO:0000259" key="6">
    <source>
        <dbReference type="Pfam" id="PF00892"/>
    </source>
</evidence>
<dbReference type="RefSeq" id="WP_008062135.1">
    <property type="nucleotide sequence ID" value="NZ_AFHG01000052.1"/>
</dbReference>
<evidence type="ECO:0000256" key="3">
    <source>
        <dbReference type="ARBA" id="ARBA00022989"/>
    </source>
</evidence>
<evidence type="ECO:0000256" key="1">
    <source>
        <dbReference type="ARBA" id="ARBA00004141"/>
    </source>
</evidence>
<feature type="transmembrane region" description="Helical" evidence="5">
    <location>
        <begin position="33"/>
        <end position="56"/>
    </location>
</feature>
<dbReference type="PANTHER" id="PTHR22911">
    <property type="entry name" value="ACYL-MALONYL CONDENSING ENZYME-RELATED"/>
    <property type="match status" value="1"/>
</dbReference>
<dbReference type="AlphaFoldDB" id="F5RDY2"/>
<feature type="transmembrane region" description="Helical" evidence="5">
    <location>
        <begin position="172"/>
        <end position="191"/>
    </location>
</feature>
<name>F5RDY2_METUF</name>
<keyword evidence="4 5" id="KW-0472">Membrane</keyword>
<reference evidence="7 8" key="1">
    <citation type="journal article" date="2011" name="J. Bacteriol.">
        <title>Genome sequence of Methyloversatilis universalis FAM5T, a methylotrophic representative of the order Rhodocyclales.</title>
        <authorList>
            <person name="Kittichotirat W."/>
            <person name="Good N.M."/>
            <person name="Hall R."/>
            <person name="Bringel F."/>
            <person name="Lajus A."/>
            <person name="Medigue C."/>
            <person name="Smalley N.E."/>
            <person name="Beck D."/>
            <person name="Bumgarner R."/>
            <person name="Vuilleumier S."/>
            <person name="Kalyuzhnaya M.G."/>
        </authorList>
    </citation>
    <scope>NUCLEOTIDE SEQUENCE [LARGE SCALE GENOMIC DNA]</scope>
    <source>
        <strain evidence="8">ATCC BAA-1314 / JCM 13912 / FAM5</strain>
    </source>
</reference>
<evidence type="ECO:0000256" key="4">
    <source>
        <dbReference type="ARBA" id="ARBA00023136"/>
    </source>
</evidence>
<feature type="domain" description="EamA" evidence="6">
    <location>
        <begin position="4"/>
        <end position="131"/>
    </location>
</feature>
<evidence type="ECO:0000256" key="2">
    <source>
        <dbReference type="ARBA" id="ARBA00022692"/>
    </source>
</evidence>
<feature type="transmembrane region" description="Helical" evidence="5">
    <location>
        <begin position="140"/>
        <end position="160"/>
    </location>
</feature>
<dbReference type="Proteomes" id="UP000005019">
    <property type="component" value="Unassembled WGS sequence"/>
</dbReference>
<accession>F5RDY2</accession>
<dbReference type="Pfam" id="PF00892">
    <property type="entry name" value="EamA"/>
    <property type="match status" value="1"/>
</dbReference>
<feature type="transmembrane region" description="Helical" evidence="5">
    <location>
        <begin position="116"/>
        <end position="134"/>
    </location>
</feature>
<evidence type="ECO:0000313" key="7">
    <source>
        <dbReference type="EMBL" id="EGK71113.1"/>
    </source>
</evidence>
<protein>
    <submittedName>
        <fullName evidence="7">Permease of the drug/metabolite transporter DMT superfamily</fullName>
    </submittedName>
</protein>
<dbReference type="InterPro" id="IPR000620">
    <property type="entry name" value="EamA_dom"/>
</dbReference>
<dbReference type="STRING" id="1000565.METUNv1_02499"/>
<dbReference type="PANTHER" id="PTHR22911:SF6">
    <property type="entry name" value="SOLUTE CARRIER FAMILY 35 MEMBER G1"/>
    <property type="match status" value="1"/>
</dbReference>
<keyword evidence="2 5" id="KW-0812">Transmembrane</keyword>
<dbReference type="OrthoDB" id="8524934at2"/>
<dbReference type="GO" id="GO:0016020">
    <property type="term" value="C:membrane"/>
    <property type="evidence" value="ECO:0007669"/>
    <property type="project" value="UniProtKB-SubCell"/>
</dbReference>
<dbReference type="EMBL" id="AFHG01000052">
    <property type="protein sequence ID" value="EGK71113.1"/>
    <property type="molecule type" value="Genomic_DNA"/>
</dbReference>
<feature type="transmembrane region" description="Helical" evidence="5">
    <location>
        <begin position="257"/>
        <end position="275"/>
    </location>
</feature>
<proteinExistence type="predicted"/>
<dbReference type="SUPFAM" id="SSF103481">
    <property type="entry name" value="Multidrug resistance efflux transporter EmrE"/>
    <property type="match status" value="2"/>
</dbReference>
<feature type="transmembrane region" description="Helical" evidence="5">
    <location>
        <begin position="230"/>
        <end position="251"/>
    </location>
</feature>
<dbReference type="eggNOG" id="COG0697">
    <property type="taxonomic scope" value="Bacteria"/>
</dbReference>
<keyword evidence="3 5" id="KW-1133">Transmembrane helix</keyword>
<comment type="caution">
    <text evidence="7">The sequence shown here is derived from an EMBL/GenBank/DDBJ whole genome shotgun (WGS) entry which is preliminary data.</text>
</comment>
<evidence type="ECO:0000256" key="5">
    <source>
        <dbReference type="SAM" id="Phobius"/>
    </source>
</evidence>
<organism evidence="7 8">
    <name type="scientific">Methyloversatilis universalis (strain ATCC BAA-1314 / DSM 25237 / JCM 13912 / CCUG 52030 / FAM5)</name>
    <dbReference type="NCBI Taxonomy" id="1000565"/>
    <lineage>
        <taxon>Bacteria</taxon>
        <taxon>Pseudomonadati</taxon>
        <taxon>Pseudomonadota</taxon>
        <taxon>Betaproteobacteria</taxon>
        <taxon>Nitrosomonadales</taxon>
        <taxon>Sterolibacteriaceae</taxon>
        <taxon>Methyloversatilis</taxon>
    </lineage>
</organism>